<accession>A0A8H3M4W9</accession>
<organism evidence="1 2">
    <name type="scientific">Rhizophagus clarus</name>
    <dbReference type="NCBI Taxonomy" id="94130"/>
    <lineage>
        <taxon>Eukaryota</taxon>
        <taxon>Fungi</taxon>
        <taxon>Fungi incertae sedis</taxon>
        <taxon>Mucoromycota</taxon>
        <taxon>Glomeromycotina</taxon>
        <taxon>Glomeromycetes</taxon>
        <taxon>Glomerales</taxon>
        <taxon>Glomeraceae</taxon>
        <taxon>Rhizophagus</taxon>
    </lineage>
</organism>
<evidence type="ECO:0000313" key="2">
    <source>
        <dbReference type="Proteomes" id="UP000615446"/>
    </source>
</evidence>
<dbReference type="EMBL" id="BLAL01000252">
    <property type="protein sequence ID" value="GES96674.1"/>
    <property type="molecule type" value="Genomic_DNA"/>
</dbReference>
<comment type="caution">
    <text evidence="1">The sequence shown here is derived from an EMBL/GenBank/DDBJ whole genome shotgun (WGS) entry which is preliminary data.</text>
</comment>
<dbReference type="OrthoDB" id="2963168at2759"/>
<dbReference type="PANTHER" id="PTHR14187">
    <property type="entry name" value="ALPHA KINASE/ELONGATION FACTOR 2 KINASE"/>
    <property type="match status" value="1"/>
</dbReference>
<dbReference type="Proteomes" id="UP000615446">
    <property type="component" value="Unassembled WGS sequence"/>
</dbReference>
<reference evidence="1" key="1">
    <citation type="submission" date="2019-10" db="EMBL/GenBank/DDBJ databases">
        <title>Conservation and host-specific expression of non-tandemly repeated heterogenous ribosome RNA gene in arbuscular mycorrhizal fungi.</title>
        <authorList>
            <person name="Maeda T."/>
            <person name="Kobayashi Y."/>
            <person name="Nakagawa T."/>
            <person name="Ezawa T."/>
            <person name="Yamaguchi K."/>
            <person name="Bino T."/>
            <person name="Nishimoto Y."/>
            <person name="Shigenobu S."/>
            <person name="Kawaguchi M."/>
        </authorList>
    </citation>
    <scope>NUCLEOTIDE SEQUENCE</scope>
    <source>
        <strain evidence="1">HR1</strain>
    </source>
</reference>
<sequence length="180" mass="20416">MFCNVLSRSTNQPVAATLCGATLYGLSLLSSKNPINNSNSKCVISSRVLKHTYGIKVRNYWMEGDPIERKIQGGRIDRFHCIAKRGIQVNVNDEFRTFFTPLSPMQTRVCFKIYYTKEYSAKYCDEPGMKLLGKLIIDLSESGHLDRLLFGFSFGQMEFAVTVKNEASGQSCRTKFEIKI</sequence>
<evidence type="ECO:0000313" key="1">
    <source>
        <dbReference type="EMBL" id="GES96674.1"/>
    </source>
</evidence>
<dbReference type="AlphaFoldDB" id="A0A8H3M4W9"/>
<dbReference type="PANTHER" id="PTHR14187:SF5">
    <property type="entry name" value="HEAT SHOCK 70 KDA PROTEIN 12A"/>
    <property type="match status" value="1"/>
</dbReference>
<protein>
    <submittedName>
        <fullName evidence="1">Uncharacterized protein</fullName>
    </submittedName>
</protein>
<name>A0A8H3M4W9_9GLOM</name>
<gene>
    <name evidence="1" type="ORF">RCL2_002329400</name>
</gene>
<proteinExistence type="predicted"/>